<protein>
    <submittedName>
        <fullName evidence="2">Putative secreted protein</fullName>
    </submittedName>
</protein>
<reference evidence="2" key="1">
    <citation type="submission" date="2019-12" db="EMBL/GenBank/DDBJ databases">
        <title>An insight into the sialome of adult female Ixodes ricinus ticks feeding for 6 days.</title>
        <authorList>
            <person name="Perner J."/>
            <person name="Ribeiro J.M.C."/>
        </authorList>
    </citation>
    <scope>NUCLEOTIDE SEQUENCE</scope>
    <source>
        <strain evidence="2">Semi-engorged</strain>
        <tissue evidence="2">Salivary glands</tissue>
    </source>
</reference>
<dbReference type="EMBL" id="GIFC01004900">
    <property type="protein sequence ID" value="MXU86983.1"/>
    <property type="molecule type" value="Transcribed_RNA"/>
</dbReference>
<organism evidence="2">
    <name type="scientific">Ixodes ricinus</name>
    <name type="common">Common tick</name>
    <name type="synonym">Acarus ricinus</name>
    <dbReference type="NCBI Taxonomy" id="34613"/>
    <lineage>
        <taxon>Eukaryota</taxon>
        <taxon>Metazoa</taxon>
        <taxon>Ecdysozoa</taxon>
        <taxon>Arthropoda</taxon>
        <taxon>Chelicerata</taxon>
        <taxon>Arachnida</taxon>
        <taxon>Acari</taxon>
        <taxon>Parasitiformes</taxon>
        <taxon>Ixodida</taxon>
        <taxon>Ixodoidea</taxon>
        <taxon>Ixodidae</taxon>
        <taxon>Ixodinae</taxon>
        <taxon>Ixodes</taxon>
    </lineage>
</organism>
<name>A0A6B0UHL9_IXORI</name>
<evidence type="ECO:0000256" key="1">
    <source>
        <dbReference type="SAM" id="SignalP"/>
    </source>
</evidence>
<accession>A0A6B0UHL9</accession>
<feature type="signal peptide" evidence="1">
    <location>
        <begin position="1"/>
        <end position="29"/>
    </location>
</feature>
<feature type="chain" id="PRO_5025344114" evidence="1">
    <location>
        <begin position="30"/>
        <end position="94"/>
    </location>
</feature>
<dbReference type="AlphaFoldDB" id="A0A6B0UHL9"/>
<keyword evidence="1" id="KW-0732">Signal</keyword>
<sequence>MRVRRACAIASSKHWKVLLLVFLFSCSRTFLVHIHFETKGLCVQPFQHGRKGRVVYSRDCTLYELLLWGTVHCYGEQLILKCLLILLHYFGEQI</sequence>
<evidence type="ECO:0000313" key="2">
    <source>
        <dbReference type="EMBL" id="MXU86983.1"/>
    </source>
</evidence>
<proteinExistence type="predicted"/>